<reference evidence="1 2" key="2">
    <citation type="submission" date="2019-08" db="EMBL/GenBank/DDBJ databases">
        <authorList>
            <person name="Henke P."/>
        </authorList>
    </citation>
    <scope>NUCLEOTIDE SEQUENCE [LARGE SCALE GENOMIC DNA]</scope>
    <source>
        <strain evidence="1">Phe10_nw2017</strain>
    </source>
</reference>
<evidence type="ECO:0008006" key="3">
    <source>
        <dbReference type="Google" id="ProtNLM"/>
    </source>
</evidence>
<protein>
    <recommendedName>
        <fullName evidence="3">DUF1570 domain-containing protein</fullName>
    </recommendedName>
</protein>
<dbReference type="EMBL" id="SRHE01000047">
    <property type="protein sequence ID" value="TWW11771.1"/>
    <property type="molecule type" value="Genomic_DNA"/>
</dbReference>
<evidence type="ECO:0000313" key="1">
    <source>
        <dbReference type="EMBL" id="TWW11771.1"/>
    </source>
</evidence>
<proteinExistence type="predicted"/>
<name>A0A5C6MFS5_9PLAN</name>
<accession>A0A5C6MFS5</accession>
<keyword evidence="2" id="KW-1185">Reference proteome</keyword>
<reference evidence="1 2" key="1">
    <citation type="submission" date="2019-08" db="EMBL/GenBank/DDBJ databases">
        <title>100 year-old enigma solved: identification of Planctomyces bekefii, the type genus and species of the phylum Planctomycetes.</title>
        <authorList>
            <person name="Svetlana D.N."/>
            <person name="Overmann J."/>
        </authorList>
    </citation>
    <scope>NUCLEOTIDE SEQUENCE [LARGE SCALE GENOMIC DNA]</scope>
    <source>
        <strain evidence="1">Phe10_nw2017</strain>
    </source>
</reference>
<dbReference type="Proteomes" id="UP000321083">
    <property type="component" value="Unassembled WGS sequence"/>
</dbReference>
<evidence type="ECO:0000313" key="2">
    <source>
        <dbReference type="Proteomes" id="UP000321083"/>
    </source>
</evidence>
<gene>
    <name evidence="1" type="ORF">E3A20_04200</name>
</gene>
<dbReference type="AlphaFoldDB" id="A0A5C6MFS5"/>
<sequence length="560" mass="64586">MESAAEFSGGGTRRVWPCLLRLAGALLLVLAVPVILQAQDETRDRRHRQLLERRAAILQSADRDLRSLQGWCQERGLDDAVGELQGLMQSLLVETENPELPRLVVPPVSEALTSDEHVWRQRLQKLREERAGEIYTLARSSLRAGFPSLAFSMIADVVRLDPDHRFARSVLGQEQFNDPTRREDPQYAGEWVSPFEKQMRSGSKPQIRHPEFGWIPAASVSRYENGQRPWKGDWISSEKEAELRRDFRNAWEIPSEHFLVRTNVSLEEGVQLSTKLEIFHAWLQQNFAAFFDTPKSLQERFEKAGRSASARKARPLEIHYYATRDEYQKRVAGKVPANIETNGLYWQPDRTCYFYRNPVKLDLSTLFHEATHQILDVATADARRAAARARAVKMRQRQAEEWILCQNANFWLIEGLACYFESFEADEAGNVSLGDPQYVRFETAWQRLLDPAYQFYLPAQQFFGLGKDEFQSHPQISPLYTQAAGYAHFLMNYEDGLYRDDLIELLAQVYRPDADQLLTEPSFSRIAGVGWTQLDQQYRDHMQNLEALSRSRQGENDVVQ</sequence>
<organism evidence="1 2">
    <name type="scientific">Planctomyces bekefii</name>
    <dbReference type="NCBI Taxonomy" id="1653850"/>
    <lineage>
        <taxon>Bacteria</taxon>
        <taxon>Pseudomonadati</taxon>
        <taxon>Planctomycetota</taxon>
        <taxon>Planctomycetia</taxon>
        <taxon>Planctomycetales</taxon>
        <taxon>Planctomycetaceae</taxon>
        <taxon>Planctomyces</taxon>
    </lineage>
</organism>
<comment type="caution">
    <text evidence="1">The sequence shown here is derived from an EMBL/GenBank/DDBJ whole genome shotgun (WGS) entry which is preliminary data.</text>
</comment>